<dbReference type="STRING" id="1802505.A3D01_02385"/>
<keyword evidence="1" id="KW-1133">Transmembrane helix</keyword>
<feature type="transmembrane region" description="Helical" evidence="1">
    <location>
        <begin position="28"/>
        <end position="50"/>
    </location>
</feature>
<organism evidence="2 3">
    <name type="scientific">Candidatus Woesebacteria bacterium RIFCSPHIGHO2_02_FULL_39_13</name>
    <dbReference type="NCBI Taxonomy" id="1802505"/>
    <lineage>
        <taxon>Bacteria</taxon>
        <taxon>Candidatus Woeseibacteriota</taxon>
    </lineage>
</organism>
<feature type="transmembrane region" description="Helical" evidence="1">
    <location>
        <begin position="62"/>
        <end position="81"/>
    </location>
</feature>
<proteinExistence type="predicted"/>
<sequence length="158" mass="18306">MNINPIMRLLNKSFGTYEVRGWYIEPTYWQAATIVFLIFLMLLTIARVRYLYVHWHMGRQNISMLFWGFLMALIFEGLLVISGRTMFSELIGWKNAPKPISTVLDITRNKLVNVLGINDEIPTSSASEKPTYQRVISSYEELTDDEAEMVKSFVCTPQ</sequence>
<name>A0A1F7Z2V3_9BACT</name>
<keyword evidence="1" id="KW-0472">Membrane</keyword>
<dbReference type="Proteomes" id="UP000177169">
    <property type="component" value="Unassembled WGS sequence"/>
</dbReference>
<reference evidence="2 3" key="1">
    <citation type="journal article" date="2016" name="Nat. Commun.">
        <title>Thousands of microbial genomes shed light on interconnected biogeochemical processes in an aquifer system.</title>
        <authorList>
            <person name="Anantharaman K."/>
            <person name="Brown C.T."/>
            <person name="Hug L.A."/>
            <person name="Sharon I."/>
            <person name="Castelle C.J."/>
            <person name="Probst A.J."/>
            <person name="Thomas B.C."/>
            <person name="Singh A."/>
            <person name="Wilkins M.J."/>
            <person name="Karaoz U."/>
            <person name="Brodie E.L."/>
            <person name="Williams K.H."/>
            <person name="Hubbard S.S."/>
            <person name="Banfield J.F."/>
        </authorList>
    </citation>
    <scope>NUCLEOTIDE SEQUENCE [LARGE SCALE GENOMIC DNA]</scope>
</reference>
<comment type="caution">
    <text evidence="2">The sequence shown here is derived from an EMBL/GenBank/DDBJ whole genome shotgun (WGS) entry which is preliminary data.</text>
</comment>
<accession>A0A1F7Z2V3</accession>
<evidence type="ECO:0000313" key="2">
    <source>
        <dbReference type="EMBL" id="OGM33794.1"/>
    </source>
</evidence>
<evidence type="ECO:0000256" key="1">
    <source>
        <dbReference type="SAM" id="Phobius"/>
    </source>
</evidence>
<dbReference type="AlphaFoldDB" id="A0A1F7Z2V3"/>
<dbReference type="EMBL" id="MGGR01000013">
    <property type="protein sequence ID" value="OGM33794.1"/>
    <property type="molecule type" value="Genomic_DNA"/>
</dbReference>
<gene>
    <name evidence="2" type="ORF">A3D01_02385</name>
</gene>
<keyword evidence="1" id="KW-0812">Transmembrane</keyword>
<evidence type="ECO:0000313" key="3">
    <source>
        <dbReference type="Proteomes" id="UP000177169"/>
    </source>
</evidence>
<protein>
    <submittedName>
        <fullName evidence="2">Uncharacterized protein</fullName>
    </submittedName>
</protein>